<feature type="non-terminal residue" evidence="2">
    <location>
        <position position="1"/>
    </location>
</feature>
<dbReference type="GO" id="GO:0008757">
    <property type="term" value="F:S-adenosylmethionine-dependent methyltransferase activity"/>
    <property type="evidence" value="ECO:0007669"/>
    <property type="project" value="InterPro"/>
</dbReference>
<dbReference type="InterPro" id="IPR013216">
    <property type="entry name" value="Methyltransf_11"/>
</dbReference>
<accession>A0A2H0W3Y8</accession>
<dbReference type="Gene3D" id="3.40.50.150">
    <property type="entry name" value="Vaccinia Virus protein VP39"/>
    <property type="match status" value="1"/>
</dbReference>
<keyword evidence="2" id="KW-0489">Methyltransferase</keyword>
<reference evidence="3" key="1">
    <citation type="submission" date="2017-09" db="EMBL/GenBank/DDBJ databases">
        <title>Depth-based differentiation of microbial function through sediment-hosted aquifers and enrichment of novel symbionts in the deep terrestrial subsurface.</title>
        <authorList>
            <person name="Probst A.J."/>
            <person name="Ladd B."/>
            <person name="Jarett J.K."/>
            <person name="Geller-Mcgrath D.E."/>
            <person name="Sieber C.M.K."/>
            <person name="Emerson J.B."/>
            <person name="Anantharaman K."/>
            <person name="Thomas B.C."/>
            <person name="Malmstrom R."/>
            <person name="Stieglmeier M."/>
            <person name="Klingl A."/>
            <person name="Woyke T."/>
            <person name="Ryan C.M."/>
            <person name="Banfield J.F."/>
        </authorList>
    </citation>
    <scope>NUCLEOTIDE SEQUENCE [LARGE SCALE GENOMIC DNA]</scope>
</reference>
<dbReference type="AlphaFoldDB" id="A0A2H0W3Y8"/>
<organism evidence="2 3">
    <name type="scientific">Candidatus Buchananbacteria bacterium CG10_big_fil_rev_8_21_14_0_10_33_19</name>
    <dbReference type="NCBI Taxonomy" id="1974525"/>
    <lineage>
        <taxon>Bacteria</taxon>
        <taxon>Candidatus Buchananiibacteriota</taxon>
    </lineage>
</organism>
<name>A0A2H0W3Y8_9BACT</name>
<proteinExistence type="predicted"/>
<protein>
    <submittedName>
        <fullName evidence="2">Methyltransferase type 11</fullName>
    </submittedName>
</protein>
<dbReference type="Pfam" id="PF08241">
    <property type="entry name" value="Methyltransf_11"/>
    <property type="match status" value="1"/>
</dbReference>
<dbReference type="EMBL" id="PEZY01000011">
    <property type="protein sequence ID" value="PIS06079.1"/>
    <property type="molecule type" value="Genomic_DNA"/>
</dbReference>
<dbReference type="Proteomes" id="UP000229056">
    <property type="component" value="Unassembled WGS sequence"/>
</dbReference>
<dbReference type="SUPFAM" id="SSF53335">
    <property type="entry name" value="S-adenosyl-L-methionine-dependent methyltransferases"/>
    <property type="match status" value="1"/>
</dbReference>
<keyword evidence="2" id="KW-0808">Transferase</keyword>
<evidence type="ECO:0000259" key="1">
    <source>
        <dbReference type="Pfam" id="PF08241"/>
    </source>
</evidence>
<dbReference type="InterPro" id="IPR029063">
    <property type="entry name" value="SAM-dependent_MTases_sf"/>
</dbReference>
<dbReference type="GO" id="GO:0032259">
    <property type="term" value="P:methylation"/>
    <property type="evidence" value="ECO:0007669"/>
    <property type="project" value="UniProtKB-KW"/>
</dbReference>
<sequence>HQVKESLALSPKSILEIGVGDKVFGSYLQANTEISYTALDIAEDLKPDILGSVTNIPCSDKSFDVVCAFQILEHLPFSEFDRACSEIARVSKVGALISLPHFGPPIKFCFKLPFFKEFKFAWKIPFPKKHSFNGQHYWEIGKKGYSAQKIRDVLSRYFLIEKEFIPFENQYHRFYVLKKVKSDGVGVLSSPE</sequence>
<evidence type="ECO:0000313" key="2">
    <source>
        <dbReference type="EMBL" id="PIS06079.1"/>
    </source>
</evidence>
<feature type="domain" description="Methyltransferase type 11" evidence="1">
    <location>
        <begin position="15"/>
        <end position="97"/>
    </location>
</feature>
<evidence type="ECO:0000313" key="3">
    <source>
        <dbReference type="Proteomes" id="UP000229056"/>
    </source>
</evidence>
<comment type="caution">
    <text evidence="2">The sequence shown here is derived from an EMBL/GenBank/DDBJ whole genome shotgun (WGS) entry which is preliminary data.</text>
</comment>
<gene>
    <name evidence="2" type="ORF">COT80_02585</name>
</gene>